<dbReference type="STRING" id="1134435.AC731_016765"/>
<evidence type="ECO:0000259" key="6">
    <source>
        <dbReference type="Pfam" id="PF00108"/>
    </source>
</evidence>
<proteinExistence type="inferred from homology"/>
<protein>
    <submittedName>
        <fullName evidence="8">Acetyl-CoA acetyltransferase</fullName>
    </submittedName>
</protein>
<dbReference type="Pfam" id="PF00108">
    <property type="entry name" value="Thiolase_N"/>
    <property type="match status" value="1"/>
</dbReference>
<evidence type="ECO:0000256" key="2">
    <source>
        <dbReference type="ARBA" id="ARBA00022679"/>
    </source>
</evidence>
<feature type="domain" description="Thiolase C-terminal" evidence="7">
    <location>
        <begin position="273"/>
        <end position="394"/>
    </location>
</feature>
<dbReference type="Proteomes" id="UP000036902">
    <property type="component" value="Chromosome"/>
</dbReference>
<dbReference type="PANTHER" id="PTHR18919">
    <property type="entry name" value="ACETYL-COA C-ACYLTRANSFERASE"/>
    <property type="match status" value="1"/>
</dbReference>
<dbReference type="GO" id="GO:0003988">
    <property type="term" value="F:acetyl-CoA C-acyltransferase activity"/>
    <property type="evidence" value="ECO:0007669"/>
    <property type="project" value="UniProtKB-ARBA"/>
</dbReference>
<reference evidence="9" key="1">
    <citation type="submission" date="2016-03" db="EMBL/GenBank/DDBJ databases">
        <authorList>
            <person name="Ma C."/>
            <person name="Zhou S."/>
            <person name="Yang G."/>
        </authorList>
    </citation>
    <scope>NUCLEOTIDE SEQUENCE [LARGE SCALE GENOMIC DNA]</scope>
    <source>
        <strain evidence="9">SgZ-1</strain>
    </source>
</reference>
<gene>
    <name evidence="8" type="ORF">AC731_016765</name>
</gene>
<evidence type="ECO:0000256" key="4">
    <source>
        <dbReference type="PIRSR" id="PIRSR000429-1"/>
    </source>
</evidence>
<keyword evidence="2 5" id="KW-0808">Transferase</keyword>
<dbReference type="InterPro" id="IPR002155">
    <property type="entry name" value="Thiolase"/>
</dbReference>
<feature type="active site" description="Proton acceptor" evidence="4">
    <location>
        <position position="352"/>
    </location>
</feature>
<dbReference type="InterPro" id="IPR016039">
    <property type="entry name" value="Thiolase-like"/>
</dbReference>
<keyword evidence="3 5" id="KW-0012">Acyltransferase</keyword>
<dbReference type="InterPro" id="IPR020617">
    <property type="entry name" value="Thiolase_C"/>
</dbReference>
<name>A0A127K9U5_9RHOO</name>
<keyword evidence="9" id="KW-1185">Reference proteome</keyword>
<dbReference type="FunFam" id="3.40.47.10:FF:000010">
    <property type="entry name" value="Acetyl-CoA acetyltransferase (Thiolase)"/>
    <property type="match status" value="1"/>
</dbReference>
<dbReference type="InterPro" id="IPR020616">
    <property type="entry name" value="Thiolase_N"/>
</dbReference>
<dbReference type="CDD" id="cd00751">
    <property type="entry name" value="thiolase"/>
    <property type="match status" value="1"/>
</dbReference>
<accession>A0A127K9U5</accession>
<dbReference type="NCBIfam" id="TIGR01930">
    <property type="entry name" value="AcCoA-C-Actrans"/>
    <property type="match status" value="1"/>
</dbReference>
<dbReference type="PROSITE" id="PS00099">
    <property type="entry name" value="THIOLASE_3"/>
    <property type="match status" value="1"/>
</dbReference>
<dbReference type="SUPFAM" id="SSF53901">
    <property type="entry name" value="Thiolase-like"/>
    <property type="match status" value="2"/>
</dbReference>
<feature type="active site" description="Proton acceptor" evidence="4">
    <location>
        <position position="382"/>
    </location>
</feature>
<dbReference type="Pfam" id="PF02803">
    <property type="entry name" value="Thiolase_C"/>
    <property type="match status" value="1"/>
</dbReference>
<feature type="domain" description="Thiolase N-terminal" evidence="6">
    <location>
        <begin position="5"/>
        <end position="266"/>
    </location>
</feature>
<evidence type="ECO:0000256" key="3">
    <source>
        <dbReference type="ARBA" id="ARBA00023315"/>
    </source>
</evidence>
<sequence length="403" mass="41691">MSDPVVIVSVARTPLGGFQGELSSLTTPQLGAIAIKSAVERAGLKPEQVEEVIMGCVLPAGLGQAPARQAALGAGLPLSAGCTTINKVCGSGMKATMLAHDLILAGTNEVMVAGGMESMSNAPYLLPKARGGYRLGHGQMFDHMFLDGLEDSYSKENKGRLMGTFAEECASHFSFSRQAQDEFAIASTTRAQAAINNGDFTWEVVPVTVSGRKGDVVVDKDEQPLKAQIDKIPGLKPAFKKDGTVTPANSSSISDGAAALVLMRKSTADKLGLKPVATIVGHATHAQEPAWFTTAPVGAMQKVLAKAGWSTDDVDLWEINEAFAVVTMAAMHEMKLAHDKVNVNGGACALGHPIGASGARILVSLIGALRKRGLKRGVASLCIGGGEATAMAIEVDASVGCGG</sequence>
<feature type="active site" description="Acyl-thioester intermediate" evidence="4">
    <location>
        <position position="89"/>
    </location>
</feature>
<dbReference type="NCBIfam" id="NF005404">
    <property type="entry name" value="PRK06954.1"/>
    <property type="match status" value="1"/>
</dbReference>
<dbReference type="PANTHER" id="PTHR18919:SF138">
    <property type="entry name" value="ACETYL-COA C-ACETYLTRANSFERASE"/>
    <property type="match status" value="1"/>
</dbReference>
<dbReference type="RefSeq" id="WP_048707822.1">
    <property type="nucleotide sequence ID" value="NZ_CP014646.1"/>
</dbReference>
<evidence type="ECO:0000259" key="7">
    <source>
        <dbReference type="Pfam" id="PF02803"/>
    </source>
</evidence>
<dbReference type="InterPro" id="IPR020610">
    <property type="entry name" value="Thiolase_AS"/>
</dbReference>
<dbReference type="AlphaFoldDB" id="A0A127K9U5"/>
<dbReference type="Gene3D" id="3.40.47.10">
    <property type="match status" value="2"/>
</dbReference>
<dbReference type="KEGG" id="thu:AC731_016765"/>
<comment type="similarity">
    <text evidence="1 5">Belongs to the thiolase-like superfamily. Thiolase family.</text>
</comment>
<dbReference type="GO" id="GO:0044281">
    <property type="term" value="P:small molecule metabolic process"/>
    <property type="evidence" value="ECO:0007669"/>
    <property type="project" value="UniProtKB-ARBA"/>
</dbReference>
<dbReference type="PIRSF" id="PIRSF000429">
    <property type="entry name" value="Ac-CoA_Ac_transf"/>
    <property type="match status" value="1"/>
</dbReference>
<organism evidence="8 9">
    <name type="scientific">Thauera humireducens</name>
    <dbReference type="NCBI Taxonomy" id="1134435"/>
    <lineage>
        <taxon>Bacteria</taxon>
        <taxon>Pseudomonadati</taxon>
        <taxon>Pseudomonadota</taxon>
        <taxon>Betaproteobacteria</taxon>
        <taxon>Rhodocyclales</taxon>
        <taxon>Zoogloeaceae</taxon>
        <taxon>Thauera</taxon>
    </lineage>
</organism>
<evidence type="ECO:0000313" key="9">
    <source>
        <dbReference type="Proteomes" id="UP000036902"/>
    </source>
</evidence>
<evidence type="ECO:0000256" key="1">
    <source>
        <dbReference type="ARBA" id="ARBA00010982"/>
    </source>
</evidence>
<evidence type="ECO:0000313" key="8">
    <source>
        <dbReference type="EMBL" id="AMO38444.1"/>
    </source>
</evidence>
<dbReference type="EMBL" id="CP014646">
    <property type="protein sequence ID" value="AMO38444.1"/>
    <property type="molecule type" value="Genomic_DNA"/>
</dbReference>
<evidence type="ECO:0000256" key="5">
    <source>
        <dbReference type="RuleBase" id="RU003557"/>
    </source>
</evidence>